<evidence type="ECO:0000313" key="1">
    <source>
        <dbReference type="EMBL" id="MET1255512.1"/>
    </source>
</evidence>
<dbReference type="InterPro" id="IPR017871">
    <property type="entry name" value="ABC_transporter-like_CS"/>
</dbReference>
<dbReference type="PROSITE" id="PS00211">
    <property type="entry name" value="ABC_TRANSPORTER_1"/>
    <property type="match status" value="1"/>
</dbReference>
<reference evidence="1 2" key="1">
    <citation type="submission" date="2024-06" db="EMBL/GenBank/DDBJ databases">
        <authorList>
            <person name="Li F."/>
        </authorList>
    </citation>
    <scope>NUCLEOTIDE SEQUENCE [LARGE SCALE GENOMIC DNA]</scope>
    <source>
        <strain evidence="1 2">GXAS 311</strain>
    </source>
</reference>
<accession>A0ABV2BUC5</accession>
<gene>
    <name evidence="1" type="ORF">ABVT43_10270</name>
</gene>
<dbReference type="Pfam" id="PF00005">
    <property type="entry name" value="ABC_tran"/>
    <property type="match status" value="1"/>
</dbReference>
<evidence type="ECO:0000313" key="2">
    <source>
        <dbReference type="Proteomes" id="UP001548189"/>
    </source>
</evidence>
<proteinExistence type="predicted"/>
<dbReference type="EMBL" id="JBEVCJ010000010">
    <property type="protein sequence ID" value="MET1255512.1"/>
    <property type="molecule type" value="Genomic_DNA"/>
</dbReference>
<dbReference type="Gene3D" id="3.40.50.300">
    <property type="entry name" value="P-loop containing nucleotide triphosphate hydrolases"/>
    <property type="match status" value="1"/>
</dbReference>
<dbReference type="GO" id="GO:0005524">
    <property type="term" value="F:ATP binding"/>
    <property type="evidence" value="ECO:0007669"/>
    <property type="project" value="UniProtKB-KW"/>
</dbReference>
<keyword evidence="2" id="KW-1185">Reference proteome</keyword>
<dbReference type="SMART" id="SM00382">
    <property type="entry name" value="AAA"/>
    <property type="match status" value="1"/>
</dbReference>
<protein>
    <submittedName>
        <fullName evidence="1">ABC transporter ATP-binding protein</fullName>
    </submittedName>
</protein>
<sequence>MKIRLENVSKEYNLGKTKVRALDNVNFQVDEQEFITIAGPSGSGKTTLLNVLGCLDTPSEGSVYFDDKKISDLSLAKKADLRNEKIGFIFQSFNLIPVLSVYENIELPTLIGHKKTKSKETRDWIMHLISAVGLENRVKHRPDELSGGQRQRVAIARALVNKPACILADEPTANLDSDTSFMILELLQQLNRDEKTSFVFCTHDVDIISQCSSVVRIKDGQIVSDPRTQQSNGQPSVKEGVIIADATV</sequence>
<dbReference type="CDD" id="cd03255">
    <property type="entry name" value="ABC_MJ0796_LolCDE_FtsE"/>
    <property type="match status" value="1"/>
</dbReference>
<dbReference type="InterPro" id="IPR027417">
    <property type="entry name" value="P-loop_NTPase"/>
</dbReference>
<dbReference type="InterPro" id="IPR015854">
    <property type="entry name" value="ABC_transpr_LolD-like"/>
</dbReference>
<organism evidence="1 2">
    <name type="scientific">Aliikangiella maris</name>
    <dbReference type="NCBI Taxonomy" id="3162458"/>
    <lineage>
        <taxon>Bacteria</taxon>
        <taxon>Pseudomonadati</taxon>
        <taxon>Pseudomonadota</taxon>
        <taxon>Gammaproteobacteria</taxon>
        <taxon>Oceanospirillales</taxon>
        <taxon>Pleioneaceae</taxon>
        <taxon>Aliikangiella</taxon>
    </lineage>
</organism>
<dbReference type="PROSITE" id="PS50893">
    <property type="entry name" value="ABC_TRANSPORTER_2"/>
    <property type="match status" value="1"/>
</dbReference>
<keyword evidence="1" id="KW-0547">Nucleotide-binding</keyword>
<name>A0ABV2BUC5_9GAMM</name>
<dbReference type="Proteomes" id="UP001548189">
    <property type="component" value="Unassembled WGS sequence"/>
</dbReference>
<dbReference type="PANTHER" id="PTHR24220">
    <property type="entry name" value="IMPORT ATP-BINDING PROTEIN"/>
    <property type="match status" value="1"/>
</dbReference>
<dbReference type="InterPro" id="IPR003593">
    <property type="entry name" value="AAA+_ATPase"/>
</dbReference>
<dbReference type="SUPFAM" id="SSF52540">
    <property type="entry name" value="P-loop containing nucleoside triphosphate hydrolases"/>
    <property type="match status" value="1"/>
</dbReference>
<keyword evidence="1" id="KW-0067">ATP-binding</keyword>
<dbReference type="InterPro" id="IPR003439">
    <property type="entry name" value="ABC_transporter-like_ATP-bd"/>
</dbReference>
<dbReference type="InterPro" id="IPR017911">
    <property type="entry name" value="MacB-like_ATP-bd"/>
</dbReference>
<dbReference type="PANTHER" id="PTHR24220:SF86">
    <property type="entry name" value="ABC TRANSPORTER ABCH.1"/>
    <property type="match status" value="1"/>
</dbReference>
<comment type="caution">
    <text evidence="1">The sequence shown here is derived from an EMBL/GenBank/DDBJ whole genome shotgun (WGS) entry which is preliminary data.</text>
</comment>